<dbReference type="PANTHER" id="PTHR34001:SF3">
    <property type="entry name" value="BLL7405 PROTEIN"/>
    <property type="match status" value="1"/>
</dbReference>
<sequence>MIKKYLISTSIFSLMSISVLQAADAVVPEQHVPVITAPAFSWTGFYIGGQIGNFSSKIKASYLKDENAGQWLPIGKEDLPKLSGFIGGIYAGSNIDIDNGFIIGVDTDLMWFNKKGTKDHNSPQEDKTEESASASKSKVITVGTSDDEDHSAASDGVVYHTLKQKWAGATRVRFGFSFDRLMPYVAGGVAYTQLSNIISNKSNTENKASDLANLVHDEKKTMIGYTLGGGVDFAMTDNILLRAEYRYSDFGKKKFVQDKVEMDYKTNDFRVGVAYKF</sequence>
<dbReference type="Gene3D" id="2.40.160.20">
    <property type="match status" value="1"/>
</dbReference>
<comment type="caution">
    <text evidence="9">The sequence shown here is derived from an EMBL/GenBank/DDBJ whole genome shotgun (WGS) entry which is preliminary data.</text>
</comment>
<proteinExistence type="inferred from homology"/>
<reference evidence="9 10" key="1">
    <citation type="submission" date="2012-03" db="EMBL/GenBank/DDBJ databases">
        <title>The Genome Sequence of Bartonella elizabethae Re6043vi.</title>
        <authorList>
            <consortium name="The Broad Institute Genome Sequencing Platform"/>
            <consortium name="The Broad Institute Genome Sequencing Center for Infectious Disease"/>
            <person name="Feldgarden M."/>
            <person name="Kirby J."/>
            <person name="Kosoy M."/>
            <person name="Birtles R."/>
            <person name="Probert W.S."/>
            <person name="Chiaraviglio L."/>
            <person name="Young S.K."/>
            <person name="Zeng Q."/>
            <person name="Gargeya S."/>
            <person name="Fitzgerald M."/>
            <person name="Haas B."/>
            <person name="Abouelleil A."/>
            <person name="Alvarado L."/>
            <person name="Arachchi H.M."/>
            <person name="Berlin A."/>
            <person name="Chapman S.B."/>
            <person name="Gearin G."/>
            <person name="Goldberg J."/>
            <person name="Griggs A."/>
            <person name="Gujja S."/>
            <person name="Hansen M."/>
            <person name="Heiman D."/>
            <person name="Howarth C."/>
            <person name="Larimer J."/>
            <person name="Lui A."/>
            <person name="MacDonald P.J.P."/>
            <person name="McCowen C."/>
            <person name="Montmayeur A."/>
            <person name="Murphy C."/>
            <person name="Neiman D."/>
            <person name="Pearson M."/>
            <person name="Priest M."/>
            <person name="Roberts A."/>
            <person name="Saif S."/>
            <person name="Shea T."/>
            <person name="Sisk P."/>
            <person name="Stolte C."/>
            <person name="Sykes S."/>
            <person name="Wortman J."/>
            <person name="Nusbaum C."/>
            <person name="Birren B."/>
        </authorList>
    </citation>
    <scope>NUCLEOTIDE SEQUENCE [LARGE SCALE GENOMIC DNA]</scope>
    <source>
        <strain evidence="9 10">Re6043vi</strain>
    </source>
</reference>
<evidence type="ECO:0000256" key="4">
    <source>
        <dbReference type="ARBA" id="ARBA00023237"/>
    </source>
</evidence>
<dbReference type="InterPro" id="IPR011250">
    <property type="entry name" value="OMP/PagP_B-barrel"/>
</dbReference>
<feature type="region of interest" description="Disordered" evidence="6">
    <location>
        <begin position="116"/>
        <end position="150"/>
    </location>
</feature>
<dbReference type="RefSeq" id="WP_005773841.1">
    <property type="nucleotide sequence ID" value="NZ_JH725139.1"/>
</dbReference>
<feature type="signal peptide" evidence="7">
    <location>
        <begin position="1"/>
        <end position="22"/>
    </location>
</feature>
<dbReference type="InterPro" id="IPR027385">
    <property type="entry name" value="Beta-barrel_OMP"/>
</dbReference>
<comment type="subcellular location">
    <subcellularLocation>
        <location evidence="1">Cell outer membrane</location>
    </subcellularLocation>
</comment>
<keyword evidence="4" id="KW-0998">Cell outer membrane</keyword>
<organism evidence="9 10">
    <name type="scientific">Bartonella elizabethae Re6043vi</name>
    <dbReference type="NCBI Taxonomy" id="1094554"/>
    <lineage>
        <taxon>Bacteria</taxon>
        <taxon>Pseudomonadati</taxon>
        <taxon>Pseudomonadota</taxon>
        <taxon>Alphaproteobacteria</taxon>
        <taxon>Hyphomicrobiales</taxon>
        <taxon>Bartonellaceae</taxon>
        <taxon>Bartonella</taxon>
    </lineage>
</organism>
<dbReference type="SUPFAM" id="SSF56925">
    <property type="entry name" value="OMPA-like"/>
    <property type="match status" value="1"/>
</dbReference>
<evidence type="ECO:0000313" key="10">
    <source>
        <dbReference type="Proteomes" id="UP000008942"/>
    </source>
</evidence>
<evidence type="ECO:0000256" key="2">
    <source>
        <dbReference type="ARBA" id="ARBA00022729"/>
    </source>
</evidence>
<evidence type="ECO:0000256" key="1">
    <source>
        <dbReference type="ARBA" id="ARBA00004442"/>
    </source>
</evidence>
<evidence type="ECO:0000256" key="3">
    <source>
        <dbReference type="ARBA" id="ARBA00023136"/>
    </source>
</evidence>
<protein>
    <recommendedName>
        <fullName evidence="8">Outer membrane protein beta-barrel domain-containing protein</fullName>
    </recommendedName>
</protein>
<accession>A0ABN0GL98</accession>
<dbReference type="Pfam" id="PF13505">
    <property type="entry name" value="OMP_b-brl"/>
    <property type="match status" value="1"/>
</dbReference>
<gene>
    <name evidence="9" type="ORF">MCU_00675</name>
</gene>
<name>A0ABN0GL98_BAREL</name>
<feature type="compositionally biased region" description="Basic and acidic residues" evidence="6">
    <location>
        <begin position="116"/>
        <end position="130"/>
    </location>
</feature>
<keyword evidence="3" id="KW-0472">Membrane</keyword>
<evidence type="ECO:0000256" key="7">
    <source>
        <dbReference type="SAM" id="SignalP"/>
    </source>
</evidence>
<feature type="domain" description="Outer membrane protein beta-barrel" evidence="8">
    <location>
        <begin position="37"/>
        <end position="277"/>
    </location>
</feature>
<evidence type="ECO:0000256" key="5">
    <source>
        <dbReference type="ARBA" id="ARBA00038306"/>
    </source>
</evidence>
<dbReference type="PANTHER" id="PTHR34001">
    <property type="entry name" value="BLL7405 PROTEIN"/>
    <property type="match status" value="1"/>
</dbReference>
<evidence type="ECO:0000256" key="6">
    <source>
        <dbReference type="SAM" id="MobiDB-lite"/>
    </source>
</evidence>
<dbReference type="Proteomes" id="UP000008942">
    <property type="component" value="Unassembled WGS sequence"/>
</dbReference>
<comment type="similarity">
    <text evidence="5">Belongs to the Omp25/RopB family.</text>
</comment>
<dbReference type="InterPro" id="IPR051692">
    <property type="entry name" value="OMP-like"/>
</dbReference>
<keyword evidence="10" id="KW-1185">Reference proteome</keyword>
<evidence type="ECO:0000313" key="9">
    <source>
        <dbReference type="EMBL" id="EJF84007.1"/>
    </source>
</evidence>
<dbReference type="EMBL" id="AILW01000003">
    <property type="protein sequence ID" value="EJF84007.1"/>
    <property type="molecule type" value="Genomic_DNA"/>
</dbReference>
<evidence type="ECO:0000259" key="8">
    <source>
        <dbReference type="Pfam" id="PF13505"/>
    </source>
</evidence>
<feature type="chain" id="PRO_5045429285" description="Outer membrane protein beta-barrel domain-containing protein" evidence="7">
    <location>
        <begin position="23"/>
        <end position="277"/>
    </location>
</feature>
<keyword evidence="2 7" id="KW-0732">Signal</keyword>